<dbReference type="Pfam" id="PF01368">
    <property type="entry name" value="DHH"/>
    <property type="match status" value="1"/>
</dbReference>
<keyword evidence="4" id="KW-0378">Hydrolase</keyword>
<evidence type="ECO:0000313" key="9">
    <source>
        <dbReference type="EMBL" id="WIM06552.1"/>
    </source>
</evidence>
<dbReference type="GO" id="GO:0006281">
    <property type="term" value="P:DNA repair"/>
    <property type="evidence" value="ECO:0007669"/>
    <property type="project" value="InterPro"/>
</dbReference>
<name>A0AA49IXC3_9PROT</name>
<dbReference type="InterPro" id="IPR001667">
    <property type="entry name" value="DDH_dom"/>
</dbReference>
<dbReference type="GO" id="GO:0003676">
    <property type="term" value="F:nucleic acid binding"/>
    <property type="evidence" value="ECO:0007669"/>
    <property type="project" value="InterPro"/>
</dbReference>
<dbReference type="InterPro" id="IPR041122">
    <property type="entry name" value="RecJ_OB"/>
</dbReference>
<dbReference type="Pfam" id="PF17768">
    <property type="entry name" value="RecJ_OB"/>
    <property type="match status" value="1"/>
</dbReference>
<evidence type="ECO:0000256" key="1">
    <source>
        <dbReference type="ARBA" id="ARBA00005915"/>
    </source>
</evidence>
<dbReference type="Pfam" id="PF02272">
    <property type="entry name" value="DHHA1"/>
    <property type="match status" value="1"/>
</dbReference>
<keyword evidence="3" id="KW-0540">Nuclease</keyword>
<evidence type="ECO:0000256" key="2">
    <source>
        <dbReference type="ARBA" id="ARBA00019841"/>
    </source>
</evidence>
<dbReference type="AlphaFoldDB" id="A0AA49IXC3"/>
<dbReference type="GO" id="GO:0006310">
    <property type="term" value="P:DNA recombination"/>
    <property type="evidence" value="ECO:0007669"/>
    <property type="project" value="InterPro"/>
</dbReference>
<dbReference type="KEGG" id="npv:OHM77_04610"/>
<dbReference type="Gene3D" id="3.10.310.30">
    <property type="match status" value="1"/>
</dbReference>
<dbReference type="NCBIfam" id="TIGR00644">
    <property type="entry name" value="recJ"/>
    <property type="match status" value="1"/>
</dbReference>
<dbReference type="InterPro" id="IPR003156">
    <property type="entry name" value="DHHA1_dom"/>
</dbReference>
<comment type="similarity">
    <text evidence="1">Belongs to the RecJ family.</text>
</comment>
<evidence type="ECO:0000259" key="7">
    <source>
        <dbReference type="Pfam" id="PF02272"/>
    </source>
</evidence>
<accession>A0AA49IXC3</accession>
<feature type="domain" description="RecJ OB" evidence="8">
    <location>
        <begin position="476"/>
        <end position="573"/>
    </location>
</feature>
<dbReference type="InterPro" id="IPR004610">
    <property type="entry name" value="RecJ"/>
</dbReference>
<organism evidence="9">
    <name type="scientific">Candidatus Nitricoxidivorans perseverans</name>
    <dbReference type="NCBI Taxonomy" id="2975601"/>
    <lineage>
        <taxon>Bacteria</taxon>
        <taxon>Pseudomonadati</taxon>
        <taxon>Pseudomonadota</taxon>
        <taxon>Betaproteobacteria</taxon>
        <taxon>Nitrosomonadales</taxon>
        <taxon>Sterolibacteriaceae</taxon>
        <taxon>Candidatus Nitricoxidivorans</taxon>
    </lineage>
</organism>
<dbReference type="FunFam" id="3.90.1640.30:FF:000001">
    <property type="entry name" value="Single-stranded-DNA-specific exonuclease RecJ"/>
    <property type="match status" value="1"/>
</dbReference>
<keyword evidence="5 9" id="KW-0269">Exonuclease</keyword>
<dbReference type="Proteomes" id="UP001234916">
    <property type="component" value="Chromosome"/>
</dbReference>
<proteinExistence type="inferred from homology"/>
<dbReference type="EMBL" id="CP107246">
    <property type="protein sequence ID" value="WIM06552.1"/>
    <property type="molecule type" value="Genomic_DNA"/>
</dbReference>
<dbReference type="GO" id="GO:0008409">
    <property type="term" value="F:5'-3' exonuclease activity"/>
    <property type="evidence" value="ECO:0007669"/>
    <property type="project" value="InterPro"/>
</dbReference>
<sequence length="578" mass="62183">MTTITVRPVPARASLMLEQSGVHPLLARLYAARGVTRPEEVDTRLSALLPPDGLLGAGEAARLLADAIHQGKRLLIVADYDCDGATACAVGLRALRAFGAHFGASVDYLVPDRFTLGYGLSPEVVRIAANHERLGKPDVIVTVDNGIASVEGVLEAKRLGIATVITDHHLPGPELPDADVIVDPSQPDCGFESKALAGVGVMFYVMLALRAELRRRGTFADRPEPNLGALLDLVALGTVADVVPLDRNNRVLVAQGLARIREGRMRPGIRALFRIAGRDPARATTFDLGFALGPRINAAGRLADMGLGIEALVTDDEARALNIAQQLDAINRERRVIEAGMQEDAQALLADLDAGSRASLVLFDPGWHQGVIGILAGRVKERHHRPVFAFARGGGEGEGKSGELRGSGRSIPGLHLRDALDLVAKRRHGLLLRFGGHAAAAGLTLLERDLAEFEAVFEEVCASLLSPAARTRSLETDGPLESGYYSLESARLLGEAIWGQGFPAPVFSDTFDVVQQRILKDKHLKLTLKKGDARFDAIRFNFADAPADRIRAAFRLDINEWNGVSNVQLMLEHFEPGV</sequence>
<dbReference type="InterPro" id="IPR051673">
    <property type="entry name" value="SSDNA_exonuclease_RecJ"/>
</dbReference>
<dbReference type="InterPro" id="IPR038763">
    <property type="entry name" value="DHH_sf"/>
</dbReference>
<evidence type="ECO:0000259" key="6">
    <source>
        <dbReference type="Pfam" id="PF01368"/>
    </source>
</evidence>
<feature type="domain" description="DDH" evidence="6">
    <location>
        <begin position="74"/>
        <end position="238"/>
    </location>
</feature>
<gene>
    <name evidence="9" type="primary">recJ</name>
    <name evidence="9" type="ORF">OHM77_04610</name>
</gene>
<dbReference type="PANTHER" id="PTHR30255:SF2">
    <property type="entry name" value="SINGLE-STRANDED-DNA-SPECIFIC EXONUCLEASE RECJ"/>
    <property type="match status" value="1"/>
</dbReference>
<dbReference type="SUPFAM" id="SSF64182">
    <property type="entry name" value="DHH phosphoesterases"/>
    <property type="match status" value="1"/>
</dbReference>
<evidence type="ECO:0000256" key="4">
    <source>
        <dbReference type="ARBA" id="ARBA00022801"/>
    </source>
</evidence>
<dbReference type="Gene3D" id="3.90.1640.30">
    <property type="match status" value="1"/>
</dbReference>
<evidence type="ECO:0000259" key="8">
    <source>
        <dbReference type="Pfam" id="PF17768"/>
    </source>
</evidence>
<protein>
    <recommendedName>
        <fullName evidence="2">Single-stranded-DNA-specific exonuclease RecJ</fullName>
    </recommendedName>
</protein>
<evidence type="ECO:0000256" key="3">
    <source>
        <dbReference type="ARBA" id="ARBA00022722"/>
    </source>
</evidence>
<evidence type="ECO:0000256" key="5">
    <source>
        <dbReference type="ARBA" id="ARBA00022839"/>
    </source>
</evidence>
<feature type="domain" description="DHHA1" evidence="7">
    <location>
        <begin position="361"/>
        <end position="462"/>
    </location>
</feature>
<dbReference type="PANTHER" id="PTHR30255">
    <property type="entry name" value="SINGLE-STRANDED-DNA-SPECIFIC EXONUCLEASE RECJ"/>
    <property type="match status" value="1"/>
</dbReference>
<reference evidence="9" key="1">
    <citation type="journal article" date="2023" name="Nat. Microbiol.">
        <title>Enrichment and characterization of a nitric oxide-reducing microbial community in a continuous bioreactor.</title>
        <authorList>
            <person name="Garrido-Amador P."/>
            <person name="Stortenbeker N."/>
            <person name="Wessels H.J.C.T."/>
            <person name="Speth D.R."/>
            <person name="Garcia-Heredia I."/>
            <person name="Kartal B."/>
        </authorList>
    </citation>
    <scope>NUCLEOTIDE SEQUENCE</scope>
    <source>
        <strain evidence="9">MAG1</strain>
    </source>
</reference>